<dbReference type="InParanoid" id="C5KBH4"/>
<dbReference type="GeneID" id="9048747"/>
<protein>
    <submittedName>
        <fullName evidence="1">Uncharacterized protein</fullName>
    </submittedName>
</protein>
<dbReference type="AlphaFoldDB" id="C5KBH4"/>
<gene>
    <name evidence="1" type="ORF">Pmar_PMAR013574</name>
</gene>
<feature type="non-terminal residue" evidence="1">
    <location>
        <position position="51"/>
    </location>
</feature>
<feature type="non-terminal residue" evidence="1">
    <location>
        <position position="1"/>
    </location>
</feature>
<proteinExistence type="predicted"/>
<evidence type="ECO:0000313" key="2">
    <source>
        <dbReference type="Proteomes" id="UP000007800"/>
    </source>
</evidence>
<dbReference type="RefSeq" id="XP_002786374.1">
    <property type="nucleotide sequence ID" value="XM_002786328.1"/>
</dbReference>
<dbReference type="Proteomes" id="UP000007800">
    <property type="component" value="Unassembled WGS sequence"/>
</dbReference>
<reference evidence="1 2" key="1">
    <citation type="submission" date="2008-07" db="EMBL/GenBank/DDBJ databases">
        <authorList>
            <person name="El-Sayed N."/>
            <person name="Caler E."/>
            <person name="Inman J."/>
            <person name="Amedeo P."/>
            <person name="Hass B."/>
            <person name="Wortman J."/>
        </authorList>
    </citation>
    <scope>NUCLEOTIDE SEQUENCE [LARGE SCALE GENOMIC DNA]</scope>
    <source>
        <strain evidence="2">ATCC 50983 / TXsc</strain>
    </source>
</reference>
<sequence length="51" mass="5786">VVRLGGDYLRHWFGSSPGGSRRSAWDKQWTLNQRQAQAYQYALSTIDAACL</sequence>
<dbReference type="OrthoDB" id="10417079at2759"/>
<accession>C5KBH4</accession>
<name>C5KBH4_PERM5</name>
<dbReference type="EMBL" id="GG671832">
    <property type="protein sequence ID" value="EER18170.1"/>
    <property type="molecule type" value="Genomic_DNA"/>
</dbReference>
<keyword evidence="2" id="KW-1185">Reference proteome</keyword>
<evidence type="ECO:0000313" key="1">
    <source>
        <dbReference type="EMBL" id="EER18170.1"/>
    </source>
</evidence>
<organism evidence="2">
    <name type="scientific">Perkinsus marinus (strain ATCC 50983 / TXsc)</name>
    <dbReference type="NCBI Taxonomy" id="423536"/>
    <lineage>
        <taxon>Eukaryota</taxon>
        <taxon>Sar</taxon>
        <taxon>Alveolata</taxon>
        <taxon>Perkinsozoa</taxon>
        <taxon>Perkinsea</taxon>
        <taxon>Perkinsida</taxon>
        <taxon>Perkinsidae</taxon>
        <taxon>Perkinsus</taxon>
    </lineage>
</organism>